<keyword evidence="2" id="KW-1185">Reference proteome</keyword>
<dbReference type="Proteomes" id="UP000053617">
    <property type="component" value="Unassembled WGS sequence"/>
</dbReference>
<dbReference type="VEuPathDB" id="FungiDB:Z518_08075"/>
<proteinExistence type="predicted"/>
<protein>
    <submittedName>
        <fullName evidence="1">Uncharacterized protein</fullName>
    </submittedName>
</protein>
<accession>A0A0D2IFU1</accession>
<dbReference type="OrthoDB" id="2426273at2759"/>
<sequence>MDYLPLPQHLVLPPIEVSFYDPIAYWYDADWQEYIDGRYWDNFPKRYGYELDDFWEDLGSYSNKAWAHGDFHTWLMQKPSEELEAMAVAWLFFGTLAEVTCCHLDIANYLKVADNGRFVLSMTKASMNAILDRWFIIQTHFRGSVCVRGVPEPQPSVMMDRAARLADKDGIQTQYDTPLPQDDLPRAKLNAQGRSLPFERAHKCLQKSKAIIGLMCEAIEPKTVFVIANLHEFLAHALTNLIFRGEVEAAYDMLGGYSLGMWTGGSDFTHYTRGLLRSLGWCPRTTAS</sequence>
<reference evidence="1 2" key="1">
    <citation type="submission" date="2015-01" db="EMBL/GenBank/DDBJ databases">
        <title>The Genome Sequence of Rhinocladiella mackenzie CBS 650.93.</title>
        <authorList>
            <consortium name="The Broad Institute Genomics Platform"/>
            <person name="Cuomo C."/>
            <person name="de Hoog S."/>
            <person name="Gorbushina A."/>
            <person name="Stielow B."/>
            <person name="Teixiera M."/>
            <person name="Abouelleil A."/>
            <person name="Chapman S.B."/>
            <person name="Priest M."/>
            <person name="Young S.K."/>
            <person name="Wortman J."/>
            <person name="Nusbaum C."/>
            <person name="Birren B."/>
        </authorList>
    </citation>
    <scope>NUCLEOTIDE SEQUENCE [LARGE SCALE GENOMIC DNA]</scope>
    <source>
        <strain evidence="1 2">CBS 650.93</strain>
    </source>
</reference>
<evidence type="ECO:0000313" key="2">
    <source>
        <dbReference type="Proteomes" id="UP000053617"/>
    </source>
</evidence>
<name>A0A0D2IFU1_9EURO</name>
<gene>
    <name evidence="1" type="ORF">Z518_08075</name>
</gene>
<dbReference type="AlphaFoldDB" id="A0A0D2IFU1"/>
<dbReference type="RefSeq" id="XP_013269272.1">
    <property type="nucleotide sequence ID" value="XM_013413818.1"/>
</dbReference>
<organism evidence="1 2">
    <name type="scientific">Rhinocladiella mackenziei CBS 650.93</name>
    <dbReference type="NCBI Taxonomy" id="1442369"/>
    <lineage>
        <taxon>Eukaryota</taxon>
        <taxon>Fungi</taxon>
        <taxon>Dikarya</taxon>
        <taxon>Ascomycota</taxon>
        <taxon>Pezizomycotina</taxon>
        <taxon>Eurotiomycetes</taxon>
        <taxon>Chaetothyriomycetidae</taxon>
        <taxon>Chaetothyriales</taxon>
        <taxon>Herpotrichiellaceae</taxon>
        <taxon>Rhinocladiella</taxon>
    </lineage>
</organism>
<dbReference type="EMBL" id="KN847480">
    <property type="protein sequence ID" value="KIX02136.1"/>
    <property type="molecule type" value="Genomic_DNA"/>
</dbReference>
<dbReference type="GeneID" id="25296146"/>
<evidence type="ECO:0000313" key="1">
    <source>
        <dbReference type="EMBL" id="KIX02136.1"/>
    </source>
</evidence>
<dbReference type="HOGENOM" id="CLU_966913_0_0_1"/>